<accession>A0ABQ9FUF1</accession>
<dbReference type="Proteomes" id="UP001217089">
    <property type="component" value="Unassembled WGS sequence"/>
</dbReference>
<organism evidence="1 2">
    <name type="scientific">Tegillarca granosa</name>
    <name type="common">Malaysian cockle</name>
    <name type="synonym">Anadara granosa</name>
    <dbReference type="NCBI Taxonomy" id="220873"/>
    <lineage>
        <taxon>Eukaryota</taxon>
        <taxon>Metazoa</taxon>
        <taxon>Spiralia</taxon>
        <taxon>Lophotrochozoa</taxon>
        <taxon>Mollusca</taxon>
        <taxon>Bivalvia</taxon>
        <taxon>Autobranchia</taxon>
        <taxon>Pteriomorphia</taxon>
        <taxon>Arcoida</taxon>
        <taxon>Arcoidea</taxon>
        <taxon>Arcidae</taxon>
        <taxon>Tegillarca</taxon>
    </lineage>
</organism>
<comment type="caution">
    <text evidence="1">The sequence shown here is derived from an EMBL/GenBank/DDBJ whole genome shotgun (WGS) entry which is preliminary data.</text>
</comment>
<sequence>MGGEFHDFDADTINAIKVLDHLCIAYYYTIRLFEKHIRLYHHIQPTALMAWWKALFLQKHCLKSFISETNEIDIEMYITTMCIQIVKKKREWKAMQALAQYVMKVTEANKLEHTKANITESTDADNTELATRDRTERIKTESCEAYITESCDADITRNN</sequence>
<gene>
    <name evidence="1" type="ORF">KUTeg_002486</name>
</gene>
<evidence type="ECO:0000313" key="1">
    <source>
        <dbReference type="EMBL" id="KAJ8320899.1"/>
    </source>
</evidence>
<protein>
    <submittedName>
        <fullName evidence="1">Uncharacterized protein</fullName>
    </submittedName>
</protein>
<keyword evidence="2" id="KW-1185">Reference proteome</keyword>
<dbReference type="EMBL" id="JARBDR010000141">
    <property type="protein sequence ID" value="KAJ8320899.1"/>
    <property type="molecule type" value="Genomic_DNA"/>
</dbReference>
<reference evidence="1 2" key="1">
    <citation type="submission" date="2022-12" db="EMBL/GenBank/DDBJ databases">
        <title>Chromosome-level genome of Tegillarca granosa.</title>
        <authorList>
            <person name="Kim J."/>
        </authorList>
    </citation>
    <scope>NUCLEOTIDE SEQUENCE [LARGE SCALE GENOMIC DNA]</scope>
    <source>
        <strain evidence="1">Teg-2019</strain>
        <tissue evidence="1">Adductor muscle</tissue>
    </source>
</reference>
<name>A0ABQ9FUF1_TEGGR</name>
<evidence type="ECO:0000313" key="2">
    <source>
        <dbReference type="Proteomes" id="UP001217089"/>
    </source>
</evidence>
<proteinExistence type="predicted"/>